<reference evidence="1 2" key="1">
    <citation type="submission" date="2016-10" db="EMBL/GenBank/DDBJ databases">
        <authorList>
            <person name="Varghese N."/>
            <person name="Submissions S."/>
        </authorList>
    </citation>
    <scope>NUCLEOTIDE SEQUENCE [LARGE SCALE GENOMIC DNA]</scope>
    <source>
        <strain evidence="1 2">DSM 20748</strain>
    </source>
</reference>
<gene>
    <name evidence="1" type="ORF">SAMN04488081_1306</name>
</gene>
<proteinExistence type="predicted"/>
<dbReference type="Proteomes" id="UP000198647">
    <property type="component" value="Unassembled WGS sequence"/>
</dbReference>
<evidence type="ECO:0000313" key="2">
    <source>
        <dbReference type="Proteomes" id="UP000198647"/>
    </source>
</evidence>
<accession>A0A1H3EMT6</accession>
<organism evidence="1 2">
    <name type="scientific">Salimicrobium album</name>
    <dbReference type="NCBI Taxonomy" id="50717"/>
    <lineage>
        <taxon>Bacteria</taxon>
        <taxon>Bacillati</taxon>
        <taxon>Bacillota</taxon>
        <taxon>Bacilli</taxon>
        <taxon>Bacillales</taxon>
        <taxon>Bacillaceae</taxon>
        <taxon>Salimicrobium</taxon>
    </lineage>
</organism>
<protein>
    <submittedName>
        <fullName evidence="1">Uncharacterized protein</fullName>
    </submittedName>
</protein>
<dbReference type="EMBL" id="FNOS01000003">
    <property type="protein sequence ID" value="SDX80086.1"/>
    <property type="molecule type" value="Genomic_DNA"/>
</dbReference>
<name>A0A1H3EMT6_9BACI</name>
<comment type="caution">
    <text evidence="1">The sequence shown here is derived from an EMBL/GenBank/DDBJ whole genome shotgun (WGS) entry which is preliminary data.</text>
</comment>
<keyword evidence="2" id="KW-1185">Reference proteome</keyword>
<evidence type="ECO:0000313" key="1">
    <source>
        <dbReference type="EMBL" id="SDX80086.1"/>
    </source>
</evidence>
<sequence length="194" mass="23109">MIIGDYEELINAIPEEKVAVYLYTNRMYHSTYVPEDGLYQFVFRHFYRLENPSLTQDFKDRFFDLMEGVRGETRPNVYHITKSLYEVANHKGAYTLQFPLATAMLHAINPAFPHYDTQVFKAFDFSSAYHLSGFYKKMKRYIDQYRHMYETYQKLIDLEEMQPVFDHFDERFGGYQLPVEKKIDLIVSQLGSTL</sequence>